<feature type="signal peptide" evidence="1">
    <location>
        <begin position="1"/>
        <end position="23"/>
    </location>
</feature>
<evidence type="ECO:0000313" key="2">
    <source>
        <dbReference type="EMBL" id="PKU27933.1"/>
    </source>
</evidence>
<name>A0A2I0T2A8_LIMLA</name>
<feature type="chain" id="PRO_5014166773" evidence="1">
    <location>
        <begin position="24"/>
        <end position="99"/>
    </location>
</feature>
<proteinExistence type="predicted"/>
<protein>
    <submittedName>
        <fullName evidence="2">T-cell immunomodulatory protein</fullName>
    </submittedName>
</protein>
<sequence>MAGGRRGLCLCLLLAALLAPGRALQNVTAQLFGAEAYGTLAAFGDFNSDKQTDLFGSPSHGTIELFSDARYHDLLVHQCWGLRGCRGATMAKNIIPGRD</sequence>
<reference evidence="3" key="2">
    <citation type="submission" date="2017-12" db="EMBL/GenBank/DDBJ databases">
        <title>Genome sequence of the Bar-tailed Godwit (Limosa lapponica baueri).</title>
        <authorList>
            <person name="Lima N.C.B."/>
            <person name="Parody-Merino A.M."/>
            <person name="Battley P.F."/>
            <person name="Fidler A.E."/>
            <person name="Prosdocimi F."/>
        </authorList>
    </citation>
    <scope>NUCLEOTIDE SEQUENCE [LARGE SCALE GENOMIC DNA]</scope>
</reference>
<accession>A0A2I0T2A8</accession>
<keyword evidence="1" id="KW-0732">Signal</keyword>
<dbReference type="OrthoDB" id="10250728at2759"/>
<organism evidence="2 3">
    <name type="scientific">Limosa lapponica baueri</name>
    <dbReference type="NCBI Taxonomy" id="1758121"/>
    <lineage>
        <taxon>Eukaryota</taxon>
        <taxon>Metazoa</taxon>
        <taxon>Chordata</taxon>
        <taxon>Craniata</taxon>
        <taxon>Vertebrata</taxon>
        <taxon>Euteleostomi</taxon>
        <taxon>Archelosauria</taxon>
        <taxon>Archosauria</taxon>
        <taxon>Dinosauria</taxon>
        <taxon>Saurischia</taxon>
        <taxon>Theropoda</taxon>
        <taxon>Coelurosauria</taxon>
        <taxon>Aves</taxon>
        <taxon>Neognathae</taxon>
        <taxon>Neoaves</taxon>
        <taxon>Charadriiformes</taxon>
        <taxon>Scolopacidae</taxon>
        <taxon>Limosa</taxon>
    </lineage>
</organism>
<dbReference type="EMBL" id="KZ523489">
    <property type="protein sequence ID" value="PKU27933.1"/>
    <property type="molecule type" value="Genomic_DNA"/>
</dbReference>
<evidence type="ECO:0000313" key="3">
    <source>
        <dbReference type="Proteomes" id="UP000233556"/>
    </source>
</evidence>
<evidence type="ECO:0000256" key="1">
    <source>
        <dbReference type="SAM" id="SignalP"/>
    </source>
</evidence>
<keyword evidence="3" id="KW-1185">Reference proteome</keyword>
<reference evidence="3" key="1">
    <citation type="submission" date="2017-11" db="EMBL/GenBank/DDBJ databases">
        <authorList>
            <person name="Lima N.C."/>
            <person name="Parody-Merino A.M."/>
            <person name="Battley P.F."/>
            <person name="Fidler A.E."/>
            <person name="Prosdocimi F."/>
        </authorList>
    </citation>
    <scope>NUCLEOTIDE SEQUENCE [LARGE SCALE GENOMIC DNA]</scope>
</reference>
<dbReference type="Proteomes" id="UP000233556">
    <property type="component" value="Unassembled WGS sequence"/>
</dbReference>
<dbReference type="AlphaFoldDB" id="A0A2I0T2A8"/>
<gene>
    <name evidence="2" type="ORF">llap_21763</name>
</gene>